<proteinExistence type="predicted"/>
<organism evidence="4 5">
    <name type="scientific">Pedobacter miscanthi</name>
    <dbReference type="NCBI Taxonomy" id="2259170"/>
    <lineage>
        <taxon>Bacteria</taxon>
        <taxon>Pseudomonadati</taxon>
        <taxon>Bacteroidota</taxon>
        <taxon>Sphingobacteriia</taxon>
        <taxon>Sphingobacteriales</taxon>
        <taxon>Sphingobacteriaceae</taxon>
        <taxon>Pedobacter</taxon>
    </lineage>
</organism>
<dbReference type="RefSeq" id="WP_113949176.1">
    <property type="nucleotide sequence ID" value="NZ_QNQU01000009.1"/>
</dbReference>
<dbReference type="PANTHER" id="PTHR24198:SF165">
    <property type="entry name" value="ANKYRIN REPEAT-CONTAINING PROTEIN-RELATED"/>
    <property type="match status" value="1"/>
</dbReference>
<dbReference type="PROSITE" id="PS50297">
    <property type="entry name" value="ANK_REP_REGION"/>
    <property type="match status" value="2"/>
</dbReference>
<comment type="caution">
    <text evidence="4">The sequence shown here is derived from an EMBL/GenBank/DDBJ whole genome shotgun (WGS) entry which is preliminary data.</text>
</comment>
<dbReference type="PRINTS" id="PR01415">
    <property type="entry name" value="ANKYRIN"/>
</dbReference>
<evidence type="ECO:0000313" key="4">
    <source>
        <dbReference type="EMBL" id="RBQ07061.1"/>
    </source>
</evidence>
<gene>
    <name evidence="4" type="ORF">DRW42_12625</name>
</gene>
<dbReference type="AlphaFoldDB" id="A0A366KZK1"/>
<keyword evidence="2 3" id="KW-0040">ANK repeat</keyword>
<dbReference type="PANTHER" id="PTHR24198">
    <property type="entry name" value="ANKYRIN REPEAT AND PROTEIN KINASE DOMAIN-CONTAINING PROTEIN"/>
    <property type="match status" value="1"/>
</dbReference>
<dbReference type="Gene3D" id="1.25.40.20">
    <property type="entry name" value="Ankyrin repeat-containing domain"/>
    <property type="match status" value="2"/>
</dbReference>
<dbReference type="Proteomes" id="UP000252081">
    <property type="component" value="Unassembled WGS sequence"/>
</dbReference>
<dbReference type="SMART" id="SM00248">
    <property type="entry name" value="ANK"/>
    <property type="match status" value="4"/>
</dbReference>
<feature type="repeat" description="ANK" evidence="3">
    <location>
        <begin position="67"/>
        <end position="99"/>
    </location>
</feature>
<keyword evidence="1" id="KW-0677">Repeat</keyword>
<dbReference type="InterPro" id="IPR036770">
    <property type="entry name" value="Ankyrin_rpt-contain_sf"/>
</dbReference>
<keyword evidence="5" id="KW-1185">Reference proteome</keyword>
<reference evidence="4 5" key="1">
    <citation type="submission" date="2018-07" db="EMBL/GenBank/DDBJ databases">
        <title>A draft genome of a endophytic bacteria, a new species of Pedobacter.</title>
        <authorList>
            <person name="Zhang Z.D."/>
            <person name="Chen Z.J."/>
        </authorList>
    </citation>
    <scope>NUCLEOTIDE SEQUENCE [LARGE SCALE GENOMIC DNA]</scope>
    <source>
        <strain evidence="4 5">RS10</strain>
    </source>
</reference>
<evidence type="ECO:0000256" key="2">
    <source>
        <dbReference type="ARBA" id="ARBA00023043"/>
    </source>
</evidence>
<accession>A0A366KZK1</accession>
<dbReference type="InterPro" id="IPR002110">
    <property type="entry name" value="Ankyrin_rpt"/>
</dbReference>
<dbReference type="SUPFAM" id="SSF48403">
    <property type="entry name" value="Ankyrin repeat"/>
    <property type="match status" value="1"/>
</dbReference>
<sequence>MENNLIKLAIGGKTEKIAELLATSSIDVNIKDSVGFTALATAVALNHYDVVKLLLENGANPNIPNDKGNTALHHAAENNFLDIAILLLNHHADLNATNSFGNQPLWPAVFYVRGDKTKHSIVELFLDHHADPNHKNNAGASPLSFAEKVGNTDLVNLLNKKIA</sequence>
<dbReference type="EMBL" id="QNQU01000009">
    <property type="protein sequence ID" value="RBQ07061.1"/>
    <property type="molecule type" value="Genomic_DNA"/>
</dbReference>
<evidence type="ECO:0000256" key="3">
    <source>
        <dbReference type="PROSITE-ProRule" id="PRU00023"/>
    </source>
</evidence>
<name>A0A366KZK1_9SPHI</name>
<feature type="repeat" description="ANK" evidence="3">
    <location>
        <begin position="34"/>
        <end position="66"/>
    </location>
</feature>
<dbReference type="PROSITE" id="PS50088">
    <property type="entry name" value="ANK_REPEAT"/>
    <property type="match status" value="2"/>
</dbReference>
<evidence type="ECO:0000313" key="5">
    <source>
        <dbReference type="Proteomes" id="UP000252081"/>
    </source>
</evidence>
<evidence type="ECO:0000256" key="1">
    <source>
        <dbReference type="ARBA" id="ARBA00022737"/>
    </source>
</evidence>
<dbReference type="Pfam" id="PF13637">
    <property type="entry name" value="Ank_4"/>
    <property type="match status" value="1"/>
</dbReference>
<protein>
    <submittedName>
        <fullName evidence="4">Uncharacterized protein</fullName>
    </submittedName>
</protein>
<dbReference type="OrthoDB" id="407974at2"/>